<proteinExistence type="predicted"/>
<keyword evidence="2" id="KW-1185">Reference proteome</keyword>
<dbReference type="Gene3D" id="1.25.10.10">
    <property type="entry name" value="Leucine-rich Repeat Variant"/>
    <property type="match status" value="1"/>
</dbReference>
<dbReference type="Proteomes" id="UP000627838">
    <property type="component" value="Unassembled WGS sequence"/>
</dbReference>
<dbReference type="InterPro" id="IPR004830">
    <property type="entry name" value="LRR_variant"/>
</dbReference>
<dbReference type="RefSeq" id="WP_192760039.1">
    <property type="nucleotide sequence ID" value="NZ_JADBDZ010000001.1"/>
</dbReference>
<dbReference type="Pfam" id="PF01816">
    <property type="entry name" value="LRV"/>
    <property type="match status" value="1"/>
</dbReference>
<reference evidence="1 2" key="1">
    <citation type="submission" date="2020-10" db="EMBL/GenBank/DDBJ databases">
        <title>Sequencing the genomes of 1000 actinobacteria strains.</title>
        <authorList>
            <person name="Klenk H.-P."/>
        </authorList>
    </citation>
    <scope>NUCLEOTIDE SEQUENCE [LARGE SCALE GENOMIC DNA]</scope>
    <source>
        <strain evidence="1 2">DSM 46744</strain>
    </source>
</reference>
<dbReference type="InterPro" id="IPR011989">
    <property type="entry name" value="ARM-like"/>
</dbReference>
<evidence type="ECO:0000313" key="2">
    <source>
        <dbReference type="Proteomes" id="UP000627838"/>
    </source>
</evidence>
<organism evidence="1 2">
    <name type="scientific">Actinomadura algeriensis</name>
    <dbReference type="NCBI Taxonomy" id="1679523"/>
    <lineage>
        <taxon>Bacteria</taxon>
        <taxon>Bacillati</taxon>
        <taxon>Actinomycetota</taxon>
        <taxon>Actinomycetes</taxon>
        <taxon>Streptosporangiales</taxon>
        <taxon>Thermomonosporaceae</taxon>
        <taxon>Actinomadura</taxon>
    </lineage>
</organism>
<name>A0ABR9JTQ4_9ACTN</name>
<protein>
    <submittedName>
        <fullName evidence="1">Uncharacterized protein</fullName>
    </submittedName>
</protein>
<dbReference type="EMBL" id="JADBDZ010000001">
    <property type="protein sequence ID" value="MBE1533490.1"/>
    <property type="molecule type" value="Genomic_DNA"/>
</dbReference>
<evidence type="ECO:0000313" key="1">
    <source>
        <dbReference type="EMBL" id="MBE1533490.1"/>
    </source>
</evidence>
<comment type="caution">
    <text evidence="1">The sequence shown here is derived from an EMBL/GenBank/DDBJ whole genome shotgun (WGS) entry which is preliminary data.</text>
</comment>
<accession>A0ABR9JTQ4</accession>
<gene>
    <name evidence="1" type="ORF">H4W34_003323</name>
</gene>
<sequence length="103" mass="11340">MRIALARNPHTPSAVLERLAHDRHHTVQWYAVLNPQMPETGLRQLAAQENEQSGGRTHILREVIAHHPNATEALRAEMTGSGTCRVAIDCATMATALRRAANT</sequence>